<protein>
    <submittedName>
        <fullName evidence="1">Uncharacterized protein</fullName>
    </submittedName>
</protein>
<organism evidence="1 2">
    <name type="scientific">Trichophyton soudanense CBS 452.61</name>
    <dbReference type="NCBI Taxonomy" id="1215331"/>
    <lineage>
        <taxon>Eukaryota</taxon>
        <taxon>Fungi</taxon>
        <taxon>Dikarya</taxon>
        <taxon>Ascomycota</taxon>
        <taxon>Pezizomycotina</taxon>
        <taxon>Eurotiomycetes</taxon>
        <taxon>Eurotiomycetidae</taxon>
        <taxon>Onygenales</taxon>
        <taxon>Arthrodermataceae</taxon>
        <taxon>Trichophyton</taxon>
    </lineage>
</organism>
<dbReference type="OrthoDB" id="4410845at2759"/>
<proteinExistence type="predicted"/>
<name>A0A022XWS5_TRISD</name>
<sequence>MALPNYTWQHTSQELYNPLFCSSILMLSASWPSILNGLLDLLDISFPGRHINDSLQQFLTAEDKKFVAPIYGCSGLLLAVSKADNLLQYSLTEYIYKYLNIHLFYPVALTKTLGPNNET</sequence>
<evidence type="ECO:0000313" key="2">
    <source>
        <dbReference type="Proteomes" id="UP000023623"/>
    </source>
</evidence>
<evidence type="ECO:0000313" key="1">
    <source>
        <dbReference type="EMBL" id="EZF74736.1"/>
    </source>
</evidence>
<dbReference type="Proteomes" id="UP000023623">
    <property type="component" value="Unassembled WGS sequence"/>
</dbReference>
<dbReference type="AlphaFoldDB" id="A0A022XWS5"/>
<keyword evidence="2" id="KW-1185">Reference proteome</keyword>
<dbReference type="EMBL" id="KK208831">
    <property type="protein sequence ID" value="EZF74736.1"/>
    <property type="molecule type" value="Genomic_DNA"/>
</dbReference>
<reference evidence="1 2" key="1">
    <citation type="submission" date="2014-02" db="EMBL/GenBank/DDBJ databases">
        <title>The Genome Sequence of Trichophyton rubrum (morphotype soudanense) CBS 452.61.</title>
        <authorList>
            <consortium name="The Broad Institute Genomics Platform"/>
            <person name="Cuomo C.A."/>
            <person name="White T.C."/>
            <person name="Graser Y."/>
            <person name="Martinez-Rossi N."/>
            <person name="Heitman J."/>
            <person name="Young S.K."/>
            <person name="Zeng Q."/>
            <person name="Gargeya S."/>
            <person name="Abouelleil A."/>
            <person name="Alvarado L."/>
            <person name="Chapman S.B."/>
            <person name="Gainer-Dewar J."/>
            <person name="Goldberg J."/>
            <person name="Griggs A."/>
            <person name="Gujja S."/>
            <person name="Hansen M."/>
            <person name="Howarth C."/>
            <person name="Imamovic A."/>
            <person name="Larimer J."/>
            <person name="Martinez D."/>
            <person name="Murphy C."/>
            <person name="Pearson M.D."/>
            <person name="Persinoti G."/>
            <person name="Poon T."/>
            <person name="Priest M."/>
            <person name="Roberts A.D."/>
            <person name="Saif S."/>
            <person name="Shea T.D."/>
            <person name="Sykes S.N."/>
            <person name="Wortman J."/>
            <person name="Nusbaum C."/>
            <person name="Birren B."/>
        </authorList>
    </citation>
    <scope>NUCLEOTIDE SEQUENCE [LARGE SCALE GENOMIC DNA]</scope>
    <source>
        <strain evidence="1 2">CBS 452.61</strain>
    </source>
</reference>
<accession>A0A022XWS5</accession>
<dbReference type="HOGENOM" id="CLU_2074824_0_0_1"/>
<gene>
    <name evidence="1" type="ORF">H105_03574</name>
</gene>